<evidence type="ECO:0000313" key="4">
    <source>
        <dbReference type="Proteomes" id="UP001515480"/>
    </source>
</evidence>
<evidence type="ECO:0000256" key="1">
    <source>
        <dbReference type="SAM" id="MobiDB-lite"/>
    </source>
</evidence>
<feature type="transmembrane region" description="Helical" evidence="2">
    <location>
        <begin position="191"/>
        <end position="214"/>
    </location>
</feature>
<comment type="caution">
    <text evidence="3">The sequence shown here is derived from an EMBL/GenBank/DDBJ whole genome shotgun (WGS) entry which is preliminary data.</text>
</comment>
<keyword evidence="2" id="KW-0812">Transmembrane</keyword>
<evidence type="ECO:0008006" key="5">
    <source>
        <dbReference type="Google" id="ProtNLM"/>
    </source>
</evidence>
<dbReference type="Proteomes" id="UP001515480">
    <property type="component" value="Unassembled WGS sequence"/>
</dbReference>
<dbReference type="AlphaFoldDB" id="A0AB34KCS4"/>
<evidence type="ECO:0000256" key="2">
    <source>
        <dbReference type="SAM" id="Phobius"/>
    </source>
</evidence>
<keyword evidence="2" id="KW-1133">Transmembrane helix</keyword>
<keyword evidence="2" id="KW-0472">Membrane</keyword>
<evidence type="ECO:0000313" key="3">
    <source>
        <dbReference type="EMBL" id="KAL1530319.1"/>
    </source>
</evidence>
<accession>A0AB34KCS4</accession>
<protein>
    <recommendedName>
        <fullName evidence="5">THH1/TOM1/TOM3 domain-containing protein</fullName>
    </recommendedName>
</protein>
<feature type="transmembrane region" description="Helical" evidence="2">
    <location>
        <begin position="79"/>
        <end position="100"/>
    </location>
</feature>
<proteinExistence type="predicted"/>
<gene>
    <name evidence="3" type="ORF">AB1Y20_001228</name>
</gene>
<reference evidence="3 4" key="1">
    <citation type="journal article" date="2024" name="Science">
        <title>Giant polyketide synthase enzymes in the biosynthesis of giant marine polyether toxins.</title>
        <authorList>
            <person name="Fallon T.R."/>
            <person name="Shende V.V."/>
            <person name="Wierzbicki I.H."/>
            <person name="Pendleton A.L."/>
            <person name="Watervoot N.F."/>
            <person name="Auber R.P."/>
            <person name="Gonzalez D.J."/>
            <person name="Wisecaver J.H."/>
            <person name="Moore B.S."/>
        </authorList>
    </citation>
    <scope>NUCLEOTIDE SEQUENCE [LARGE SCALE GENOMIC DNA]</scope>
    <source>
        <strain evidence="3 4">12B1</strain>
    </source>
</reference>
<feature type="compositionally biased region" description="Polar residues" evidence="1">
    <location>
        <begin position="335"/>
        <end position="347"/>
    </location>
</feature>
<feature type="transmembrane region" description="Helical" evidence="2">
    <location>
        <begin position="120"/>
        <end position="141"/>
    </location>
</feature>
<feature type="region of interest" description="Disordered" evidence="1">
    <location>
        <begin position="329"/>
        <end position="348"/>
    </location>
</feature>
<name>A0AB34KCS4_PRYPA</name>
<dbReference type="EMBL" id="JBGBPQ010000001">
    <property type="protein sequence ID" value="KAL1530319.1"/>
    <property type="molecule type" value="Genomic_DNA"/>
</dbReference>
<feature type="transmembrane region" description="Helical" evidence="2">
    <location>
        <begin position="46"/>
        <end position="67"/>
    </location>
</feature>
<organism evidence="3 4">
    <name type="scientific">Prymnesium parvum</name>
    <name type="common">Toxic golden alga</name>
    <dbReference type="NCBI Taxonomy" id="97485"/>
    <lineage>
        <taxon>Eukaryota</taxon>
        <taxon>Haptista</taxon>
        <taxon>Haptophyta</taxon>
        <taxon>Prymnesiophyceae</taxon>
        <taxon>Prymnesiales</taxon>
        <taxon>Prymnesiaceae</taxon>
        <taxon>Prymnesium</taxon>
    </lineage>
</organism>
<keyword evidence="4" id="KW-1185">Reference proteome</keyword>
<sequence>MTCTQASTLHAESAKRRALVCHLSSTPLRLLLRRAPGLLSSPMSSVATGITGVLLNAVLIVCTTICLHQHAQRRNTTGWTRPLFFLCIWLTAAFDTPRYAVLTSGVEYAPSRSETQKIGYALHLVSSCFFFASFTLIIRLWNQVFSGFELRFLGAHALCAFNVALLIFTVACLASLLSYSGTLDDFFVHSLFTAYSAFDVLKNLAYSLALLYCVERLESYKTIAKSVDGGDEVAKKLRGLAITMRICTACFMVRLGCLVAKQVLLHDAGTNSSGLFSYWWFWVSDFVPRAGPALSFLVLMGIRPWHSAARSQVDAARLRLQSGGASAGDIEKSLSHGTSSGQPSNKISCIHDKDTAGGELMKEKTCGPLVTHLDEGPL</sequence>
<feature type="transmembrane region" description="Helical" evidence="2">
    <location>
        <begin position="153"/>
        <end position="179"/>
    </location>
</feature>